<accession>A0A2G2YG05</accession>
<evidence type="ECO:0000313" key="2">
    <source>
        <dbReference type="Proteomes" id="UP000222542"/>
    </source>
</evidence>
<dbReference type="PANTHER" id="PTHR11439">
    <property type="entry name" value="GAG-POL-RELATED RETROTRANSPOSON"/>
    <property type="match status" value="1"/>
</dbReference>
<dbReference type="Gene3D" id="3.30.420.10">
    <property type="entry name" value="Ribonuclease H-like superfamily/Ribonuclease H"/>
    <property type="match status" value="1"/>
</dbReference>
<dbReference type="GO" id="GO:0003676">
    <property type="term" value="F:nucleic acid binding"/>
    <property type="evidence" value="ECO:0007669"/>
    <property type="project" value="InterPro"/>
</dbReference>
<reference evidence="1 2" key="2">
    <citation type="journal article" date="2017" name="Genome Biol.">
        <title>New reference genome sequences of hot pepper reveal the massive evolution of plant disease-resistance genes by retroduplication.</title>
        <authorList>
            <person name="Kim S."/>
            <person name="Park J."/>
            <person name="Yeom S.I."/>
            <person name="Kim Y.M."/>
            <person name="Seo E."/>
            <person name="Kim K.T."/>
            <person name="Kim M.S."/>
            <person name="Lee J.M."/>
            <person name="Cheong K."/>
            <person name="Shin H.S."/>
            <person name="Kim S.B."/>
            <person name="Han K."/>
            <person name="Lee J."/>
            <person name="Park M."/>
            <person name="Lee H.A."/>
            <person name="Lee H.Y."/>
            <person name="Lee Y."/>
            <person name="Oh S."/>
            <person name="Lee J.H."/>
            <person name="Choi E."/>
            <person name="Choi E."/>
            <person name="Lee S.E."/>
            <person name="Jeon J."/>
            <person name="Kim H."/>
            <person name="Choi G."/>
            <person name="Song H."/>
            <person name="Lee J."/>
            <person name="Lee S.C."/>
            <person name="Kwon J.K."/>
            <person name="Lee H.Y."/>
            <person name="Koo N."/>
            <person name="Hong Y."/>
            <person name="Kim R.W."/>
            <person name="Kang W.H."/>
            <person name="Huh J.H."/>
            <person name="Kang B.C."/>
            <person name="Yang T.J."/>
            <person name="Lee Y.H."/>
            <person name="Bennetzen J.L."/>
            <person name="Choi D."/>
        </authorList>
    </citation>
    <scope>NUCLEOTIDE SEQUENCE [LARGE SCALE GENOMIC DNA]</scope>
    <source>
        <strain evidence="2">cv. CM334</strain>
    </source>
</reference>
<comment type="caution">
    <text evidence="1">The sequence shown here is derived from an EMBL/GenBank/DDBJ whole genome shotgun (WGS) entry which is preliminary data.</text>
</comment>
<dbReference type="STRING" id="4072.A0A2G2YG05"/>
<dbReference type="Gramene" id="PHT68683">
    <property type="protein sequence ID" value="PHT68683"/>
    <property type="gene ID" value="T459_28170"/>
</dbReference>
<proteinExistence type="predicted"/>
<evidence type="ECO:0000313" key="1">
    <source>
        <dbReference type="EMBL" id="PHT68683.1"/>
    </source>
</evidence>
<dbReference type="Proteomes" id="UP000222542">
    <property type="component" value="Unassembled WGS sequence"/>
</dbReference>
<dbReference type="OMA" id="DNISAYM"/>
<dbReference type="PANTHER" id="PTHR11439:SF467">
    <property type="entry name" value="INTEGRASE CATALYTIC DOMAIN-CONTAINING PROTEIN"/>
    <property type="match status" value="1"/>
</dbReference>
<sequence>MKDLGAAKKILSMKIMKDREKFALSTTEAEYMAITEAFKEAIWLKGLFGELSKDLQIITVFCDSQSVIFLMKNQMFHERTKYIDVRYHFMREIIARGDIVMSKISIHNNPANMMTKTLPSAKFEHC</sequence>
<dbReference type="AlphaFoldDB" id="A0A2G2YG05"/>
<dbReference type="CDD" id="cd09272">
    <property type="entry name" value="RNase_HI_RT_Ty1"/>
    <property type="match status" value="1"/>
</dbReference>
<reference evidence="1 2" key="1">
    <citation type="journal article" date="2014" name="Nat. Genet.">
        <title>Genome sequence of the hot pepper provides insights into the evolution of pungency in Capsicum species.</title>
        <authorList>
            <person name="Kim S."/>
            <person name="Park M."/>
            <person name="Yeom S.I."/>
            <person name="Kim Y.M."/>
            <person name="Lee J.M."/>
            <person name="Lee H.A."/>
            <person name="Seo E."/>
            <person name="Choi J."/>
            <person name="Cheong K."/>
            <person name="Kim K.T."/>
            <person name="Jung K."/>
            <person name="Lee G.W."/>
            <person name="Oh S.K."/>
            <person name="Bae C."/>
            <person name="Kim S.B."/>
            <person name="Lee H.Y."/>
            <person name="Kim S.Y."/>
            <person name="Kim M.S."/>
            <person name="Kang B.C."/>
            <person name="Jo Y.D."/>
            <person name="Yang H.B."/>
            <person name="Jeong H.J."/>
            <person name="Kang W.H."/>
            <person name="Kwon J.K."/>
            <person name="Shin C."/>
            <person name="Lim J.Y."/>
            <person name="Park J.H."/>
            <person name="Huh J.H."/>
            <person name="Kim J.S."/>
            <person name="Kim B.D."/>
            <person name="Cohen O."/>
            <person name="Paran I."/>
            <person name="Suh M.C."/>
            <person name="Lee S.B."/>
            <person name="Kim Y.K."/>
            <person name="Shin Y."/>
            <person name="Noh S.J."/>
            <person name="Park J."/>
            <person name="Seo Y.S."/>
            <person name="Kwon S.Y."/>
            <person name="Kim H.A."/>
            <person name="Park J.M."/>
            <person name="Kim H.J."/>
            <person name="Choi S.B."/>
            <person name="Bosland P.W."/>
            <person name="Reeves G."/>
            <person name="Jo S.H."/>
            <person name="Lee B.W."/>
            <person name="Cho H.T."/>
            <person name="Choi H.S."/>
            <person name="Lee M.S."/>
            <person name="Yu Y."/>
            <person name="Do Choi Y."/>
            <person name="Park B.S."/>
            <person name="van Deynze A."/>
            <person name="Ashrafi H."/>
            <person name="Hill T."/>
            <person name="Kim W.T."/>
            <person name="Pai H.S."/>
            <person name="Ahn H.K."/>
            <person name="Yeam I."/>
            <person name="Giovannoni J.J."/>
            <person name="Rose J.K."/>
            <person name="Sorensen I."/>
            <person name="Lee S.J."/>
            <person name="Kim R.W."/>
            <person name="Choi I.Y."/>
            <person name="Choi B.S."/>
            <person name="Lim J.S."/>
            <person name="Lee Y.H."/>
            <person name="Choi D."/>
        </authorList>
    </citation>
    <scope>NUCLEOTIDE SEQUENCE [LARGE SCALE GENOMIC DNA]</scope>
    <source>
        <strain evidence="2">cv. CM334</strain>
    </source>
</reference>
<evidence type="ECO:0008006" key="3">
    <source>
        <dbReference type="Google" id="ProtNLM"/>
    </source>
</evidence>
<keyword evidence="2" id="KW-1185">Reference proteome</keyword>
<dbReference type="EMBL" id="AYRZ02000011">
    <property type="protein sequence ID" value="PHT68683.1"/>
    <property type="molecule type" value="Genomic_DNA"/>
</dbReference>
<name>A0A2G2YG05_CAPAN</name>
<protein>
    <recommendedName>
        <fullName evidence="3">Retrovirus-related Pol polyprotein from transposon TNT 1-94</fullName>
    </recommendedName>
</protein>
<gene>
    <name evidence="1" type="ORF">T459_28170</name>
</gene>
<organism evidence="1 2">
    <name type="scientific">Capsicum annuum</name>
    <name type="common">Capsicum pepper</name>
    <dbReference type="NCBI Taxonomy" id="4072"/>
    <lineage>
        <taxon>Eukaryota</taxon>
        <taxon>Viridiplantae</taxon>
        <taxon>Streptophyta</taxon>
        <taxon>Embryophyta</taxon>
        <taxon>Tracheophyta</taxon>
        <taxon>Spermatophyta</taxon>
        <taxon>Magnoliopsida</taxon>
        <taxon>eudicotyledons</taxon>
        <taxon>Gunneridae</taxon>
        <taxon>Pentapetalae</taxon>
        <taxon>asterids</taxon>
        <taxon>lamiids</taxon>
        <taxon>Solanales</taxon>
        <taxon>Solanaceae</taxon>
        <taxon>Solanoideae</taxon>
        <taxon>Capsiceae</taxon>
        <taxon>Capsicum</taxon>
    </lineage>
</organism>
<dbReference type="InterPro" id="IPR036397">
    <property type="entry name" value="RNaseH_sf"/>
</dbReference>